<dbReference type="EMBL" id="VJMH01006900">
    <property type="protein sequence ID" value="KAF0687561.1"/>
    <property type="molecule type" value="Genomic_DNA"/>
</dbReference>
<feature type="transmembrane region" description="Helical" evidence="5">
    <location>
        <begin position="311"/>
        <end position="329"/>
    </location>
</feature>
<evidence type="ECO:0000256" key="4">
    <source>
        <dbReference type="ARBA" id="ARBA00023136"/>
    </source>
</evidence>
<evidence type="ECO:0000256" key="3">
    <source>
        <dbReference type="ARBA" id="ARBA00022989"/>
    </source>
</evidence>
<feature type="transmembrane region" description="Helical" evidence="5">
    <location>
        <begin position="250"/>
        <end position="271"/>
    </location>
</feature>
<dbReference type="OrthoDB" id="6418713at2759"/>
<protein>
    <submittedName>
        <fullName evidence="8">Aste57867_20680 protein</fullName>
    </submittedName>
</protein>
<reference evidence="8 9" key="1">
    <citation type="submission" date="2019-03" db="EMBL/GenBank/DDBJ databases">
        <authorList>
            <person name="Gaulin E."/>
            <person name="Dumas B."/>
        </authorList>
    </citation>
    <scope>NUCLEOTIDE SEQUENCE [LARGE SCALE GENOMIC DNA]</scope>
    <source>
        <strain evidence="8">CBS 568.67</strain>
    </source>
</reference>
<dbReference type="Pfam" id="PF03151">
    <property type="entry name" value="TPT"/>
    <property type="match status" value="1"/>
</dbReference>
<evidence type="ECO:0000313" key="7">
    <source>
        <dbReference type="EMBL" id="KAF0687561.1"/>
    </source>
</evidence>
<name>A0A485LK91_9STRA</name>
<reference evidence="7" key="2">
    <citation type="submission" date="2019-06" db="EMBL/GenBank/DDBJ databases">
        <title>Genomics analysis of Aphanomyces spp. identifies a new class of oomycete effector associated with host adaptation.</title>
        <authorList>
            <person name="Gaulin E."/>
        </authorList>
    </citation>
    <scope>NUCLEOTIDE SEQUENCE</scope>
    <source>
        <strain evidence="7">CBS 578.67</strain>
    </source>
</reference>
<feature type="transmembrane region" description="Helical" evidence="5">
    <location>
        <begin position="131"/>
        <end position="153"/>
    </location>
</feature>
<keyword evidence="3 5" id="KW-1133">Transmembrane helix</keyword>
<gene>
    <name evidence="8" type="primary">Aste57867_20680</name>
    <name evidence="7" type="ORF">As57867_020612</name>
    <name evidence="8" type="ORF">ASTE57867_20680</name>
</gene>
<dbReference type="GO" id="GO:0016020">
    <property type="term" value="C:membrane"/>
    <property type="evidence" value="ECO:0007669"/>
    <property type="project" value="UniProtKB-SubCell"/>
</dbReference>
<keyword evidence="9" id="KW-1185">Reference proteome</keyword>
<evidence type="ECO:0000256" key="5">
    <source>
        <dbReference type="SAM" id="Phobius"/>
    </source>
</evidence>
<feature type="transmembrane region" description="Helical" evidence="5">
    <location>
        <begin position="47"/>
        <end position="65"/>
    </location>
</feature>
<feature type="transmembrane region" description="Helical" evidence="5">
    <location>
        <begin position="206"/>
        <end position="230"/>
    </location>
</feature>
<comment type="subcellular location">
    <subcellularLocation>
        <location evidence="1">Membrane</location>
        <topology evidence="1">Multi-pass membrane protein</topology>
    </subcellularLocation>
</comment>
<evidence type="ECO:0000256" key="1">
    <source>
        <dbReference type="ARBA" id="ARBA00004141"/>
    </source>
</evidence>
<organism evidence="8 9">
    <name type="scientific">Aphanomyces stellatus</name>
    <dbReference type="NCBI Taxonomy" id="120398"/>
    <lineage>
        <taxon>Eukaryota</taxon>
        <taxon>Sar</taxon>
        <taxon>Stramenopiles</taxon>
        <taxon>Oomycota</taxon>
        <taxon>Saprolegniomycetes</taxon>
        <taxon>Saprolegniales</taxon>
        <taxon>Verrucalvaceae</taxon>
        <taxon>Aphanomyces</taxon>
    </lineage>
</organism>
<keyword evidence="2 5" id="KW-0812">Transmembrane</keyword>
<keyword evidence="4 5" id="KW-0472">Membrane</keyword>
<dbReference type="Proteomes" id="UP000332933">
    <property type="component" value="Unassembled WGS sequence"/>
</dbReference>
<dbReference type="EMBL" id="CAADRA010006926">
    <property type="protein sequence ID" value="VFT97360.1"/>
    <property type="molecule type" value="Genomic_DNA"/>
</dbReference>
<evidence type="ECO:0000313" key="9">
    <source>
        <dbReference type="Proteomes" id="UP000332933"/>
    </source>
</evidence>
<feature type="transmembrane region" description="Helical" evidence="5">
    <location>
        <begin position="16"/>
        <end position="35"/>
    </location>
</feature>
<dbReference type="AlphaFoldDB" id="A0A485LK91"/>
<evidence type="ECO:0000313" key="8">
    <source>
        <dbReference type="EMBL" id="VFT97360.1"/>
    </source>
</evidence>
<dbReference type="SUPFAM" id="SSF103481">
    <property type="entry name" value="Multidrug resistance efflux transporter EmrE"/>
    <property type="match status" value="1"/>
</dbReference>
<dbReference type="InterPro" id="IPR050186">
    <property type="entry name" value="TPT_transporter"/>
</dbReference>
<proteinExistence type="predicted"/>
<feature type="transmembrane region" description="Helical" evidence="5">
    <location>
        <begin position="159"/>
        <end position="185"/>
    </location>
</feature>
<dbReference type="InterPro" id="IPR037185">
    <property type="entry name" value="EmrE-like"/>
</dbReference>
<feature type="domain" description="Sugar phosphate transporter" evidence="6">
    <location>
        <begin position="19"/>
        <end position="330"/>
    </location>
</feature>
<dbReference type="PANTHER" id="PTHR11132">
    <property type="entry name" value="SOLUTE CARRIER FAMILY 35"/>
    <property type="match status" value="1"/>
</dbReference>
<evidence type="ECO:0000259" key="6">
    <source>
        <dbReference type="Pfam" id="PF03151"/>
    </source>
</evidence>
<evidence type="ECO:0000256" key="2">
    <source>
        <dbReference type="ARBA" id="ARBA00022692"/>
    </source>
</evidence>
<accession>A0A485LK91</accession>
<dbReference type="InterPro" id="IPR004853">
    <property type="entry name" value="Sugar_P_trans_dom"/>
</dbReference>
<sequence>MLLRCAPPPSLPVANYDIIFCLAFWYTISLGALWANKYLVYTMGVDTSILSLVQLGMSVICGVAVEIRAVGTTAFVSELQTSFAVVAKGDNSTRLKDMLSLGFVRILNLLFDLVALKYIPVSLAQIVKSSAPFFTVLLTYLVLGKATSCAVTSTLLPVVVGLVCCSLSIMGAATAVSTVGLVAAISANCADCLQNVLSKKFLNSAAYTVTQLQLYSSLVATVLQVSFVGYQNVVAGSGTHLAWRRTDNHHAATSSELLVVCVLLNGVAYYVQSALAYRVMSQLSPVSHSVASTLKRALLIVLSILRYGESITLLHGVGIALVLGGVFCFSRASKARVAPSPSLTQEGSAESDPATPKRMMMHVMEPTIEVV</sequence>